<feature type="region of interest" description="Disordered" evidence="1">
    <location>
        <begin position="125"/>
        <end position="146"/>
    </location>
</feature>
<keyword evidence="3" id="KW-1185">Reference proteome</keyword>
<accession>A0A8B7NWN8</accession>
<dbReference type="Proteomes" id="UP000694843">
    <property type="component" value="Unplaced"/>
</dbReference>
<evidence type="ECO:0000313" key="3">
    <source>
        <dbReference type="Proteomes" id="UP000694843"/>
    </source>
</evidence>
<dbReference type="AlphaFoldDB" id="A0A8B7NWN8"/>
<proteinExistence type="predicted"/>
<dbReference type="RefSeq" id="XP_018017316.1">
    <property type="nucleotide sequence ID" value="XM_018161827.2"/>
</dbReference>
<dbReference type="GeneID" id="108673936"/>
<reference evidence="4" key="1">
    <citation type="submission" date="2025-08" db="UniProtKB">
        <authorList>
            <consortium name="RefSeq"/>
        </authorList>
    </citation>
    <scope>IDENTIFICATION</scope>
    <source>
        <tissue evidence="4">Whole organism</tissue>
    </source>
</reference>
<feature type="chain" id="PRO_5034683824" evidence="2">
    <location>
        <begin position="20"/>
        <end position="262"/>
    </location>
</feature>
<keyword evidence="2" id="KW-0732">Signal</keyword>
<organism evidence="3 4">
    <name type="scientific">Hyalella azteca</name>
    <name type="common">Amphipod</name>
    <dbReference type="NCBI Taxonomy" id="294128"/>
    <lineage>
        <taxon>Eukaryota</taxon>
        <taxon>Metazoa</taxon>
        <taxon>Ecdysozoa</taxon>
        <taxon>Arthropoda</taxon>
        <taxon>Crustacea</taxon>
        <taxon>Multicrustacea</taxon>
        <taxon>Malacostraca</taxon>
        <taxon>Eumalacostraca</taxon>
        <taxon>Peracarida</taxon>
        <taxon>Amphipoda</taxon>
        <taxon>Senticaudata</taxon>
        <taxon>Talitrida</taxon>
        <taxon>Talitroidea</taxon>
        <taxon>Hyalellidae</taxon>
        <taxon>Hyalella</taxon>
    </lineage>
</organism>
<protein>
    <submittedName>
        <fullName evidence="4">Uncharacterized protein LOC108673936</fullName>
    </submittedName>
</protein>
<evidence type="ECO:0000256" key="2">
    <source>
        <dbReference type="SAM" id="SignalP"/>
    </source>
</evidence>
<feature type="signal peptide" evidence="2">
    <location>
        <begin position="1"/>
        <end position="19"/>
    </location>
</feature>
<name>A0A8B7NWN8_HYAAZ</name>
<evidence type="ECO:0000256" key="1">
    <source>
        <dbReference type="SAM" id="MobiDB-lite"/>
    </source>
</evidence>
<gene>
    <name evidence="4" type="primary">LOC108673936</name>
</gene>
<dbReference type="KEGG" id="hazt:108673936"/>
<sequence length="262" mass="28755">MEANMIFAVLLLTIGLSAGRPVEFFEDETPVENYPEFKQTHPYDVRKSSDFLESVPHLFLHVYEPRFSSADEDSLEQFENSAPDVELQRVVRSAEPEGIEVFAKDLIAEAESTHTDANAEGNLADVEGQHHGTDNPEGEPVDGQPADVEGRFFLGKLFGKGHVSSTYNEAYATQSVGYNGGLNARPYVVLQGGINGGLPGVGYGGIPVRSHGEQLVHSREEYLAQSHINSGYNNLNPGYYVGGPPIYRPNYVVNYGDGGYRW</sequence>
<evidence type="ECO:0000313" key="4">
    <source>
        <dbReference type="RefSeq" id="XP_018017316.1"/>
    </source>
</evidence>